<organism evidence="2 3">
    <name type="scientific">Methanoculleus bourgensis (strain ATCC 43281 / DSM 3045 / OCM 15 / MS2)</name>
    <name type="common">Methanogenium bourgense</name>
    <dbReference type="NCBI Taxonomy" id="1201294"/>
    <lineage>
        <taxon>Archaea</taxon>
        <taxon>Methanobacteriati</taxon>
        <taxon>Methanobacteriota</taxon>
        <taxon>Stenosarchaea group</taxon>
        <taxon>Methanomicrobia</taxon>
        <taxon>Methanomicrobiales</taxon>
        <taxon>Methanomicrobiaceae</taxon>
        <taxon>Methanoculleus</taxon>
    </lineage>
</organism>
<sequence length="121" mass="12808">MIPPERRPATTGLFGYNKPISPSHREGDGAERGGARGRPALLGMYDRLIPSMAILGVFIPSPGGVIMADFFIREQGRSPVIGEAVVPPVQPAGARSLRRPHGPGHPVNGIAVAFPVLLRLT</sequence>
<proteinExistence type="predicted"/>
<dbReference type="HOGENOM" id="CLU_2032861_0_0_2"/>
<dbReference type="Proteomes" id="UP000009007">
    <property type="component" value="Chromosome I"/>
</dbReference>
<name>I7KE62_METBM</name>
<evidence type="ECO:0000313" key="2">
    <source>
        <dbReference type="EMBL" id="CCJ37496.1"/>
    </source>
</evidence>
<accession>I7KE62</accession>
<evidence type="ECO:0000313" key="3">
    <source>
        <dbReference type="Proteomes" id="UP000009007"/>
    </source>
</evidence>
<protein>
    <submittedName>
        <fullName evidence="2">Uncharacterized protein</fullName>
    </submittedName>
</protein>
<dbReference type="STRING" id="1201294.BN140_2573"/>
<dbReference type="KEGG" id="mbg:BN140_2573"/>
<reference evidence="3" key="1">
    <citation type="journal article" date="2012" name="J. Bacteriol.">
        <title>Complete genome sequence of the hydrogenotrophic, methanogenic archaeon Methanoculleus bourgensis strain MS2T, isolated from a sewage sludge digester.</title>
        <authorList>
            <person name="Maus I."/>
            <person name="Wibberg D."/>
            <person name="Stantscheff R."/>
            <person name="Eikmeyer F.G."/>
            <person name="Seffner A."/>
            <person name="Boelter J."/>
            <person name="Szczepanowski R."/>
            <person name="Blom J."/>
            <person name="Jaenicke S."/>
            <person name="Konig H."/>
            <person name="Puhler A."/>
            <person name="Schluter A."/>
        </authorList>
    </citation>
    <scope>NUCLEOTIDE SEQUENCE [LARGE SCALE GENOMIC DNA]</scope>
    <source>
        <strain evidence="3">ATCC 43281 / DSM 3045 / OCM 15 / MS2</strain>
    </source>
</reference>
<feature type="compositionally biased region" description="Basic and acidic residues" evidence="1">
    <location>
        <begin position="23"/>
        <end position="34"/>
    </location>
</feature>
<dbReference type="EMBL" id="HE964772">
    <property type="protein sequence ID" value="CCJ37496.1"/>
    <property type="molecule type" value="Genomic_DNA"/>
</dbReference>
<gene>
    <name evidence="2" type="ordered locus">BN140_2573</name>
</gene>
<dbReference type="PATRIC" id="fig|1201294.9.peg.2890"/>
<evidence type="ECO:0000256" key="1">
    <source>
        <dbReference type="SAM" id="MobiDB-lite"/>
    </source>
</evidence>
<feature type="region of interest" description="Disordered" evidence="1">
    <location>
        <begin position="1"/>
        <end position="36"/>
    </location>
</feature>
<keyword evidence="3" id="KW-1185">Reference proteome</keyword>
<dbReference type="AlphaFoldDB" id="I7KE62"/>